<sequence length="259" mass="27437">MISSTSVYGLKMQWTPEHAQWPEQHFDITSTTRSPAHKVEAYRGHLQRTYQYAWANDDISALTASNLLKKYAEKYSGILEGPADRPILSNYSEAPSALVNGRKNENEPWQPSLNSESVYPMNCVPDVITASKAGVSAALPPADVSASIGSSPGVASNLTEPSYSGSTCGSHTVPSLHSGLPSQEYATGYNGSYLHTSYSGQPAPALPSPHPSPLHSSGLLQPPPPALVPGYNGTSNLSSYSYPSASYPPQTAVGPGYSP</sequence>
<name>A0A8T1TG17_CHESE</name>
<proteinExistence type="predicted"/>
<feature type="region of interest" description="Disordered" evidence="1">
    <location>
        <begin position="199"/>
        <end position="259"/>
    </location>
</feature>
<dbReference type="AlphaFoldDB" id="A0A8T1TG17"/>
<reference evidence="2 3" key="1">
    <citation type="journal article" date="2020" name="G3 (Bethesda)">
        <title>Draft Genome of the Common Snapping Turtle, Chelydra serpentina, a Model for Phenotypic Plasticity in Reptiles.</title>
        <authorList>
            <person name="Das D."/>
            <person name="Singh S.K."/>
            <person name="Bierstedt J."/>
            <person name="Erickson A."/>
            <person name="Galli G.L.J."/>
            <person name="Crossley D.A. 2nd"/>
            <person name="Rhen T."/>
        </authorList>
    </citation>
    <scope>NUCLEOTIDE SEQUENCE [LARGE SCALE GENOMIC DNA]</scope>
    <source>
        <strain evidence="2">KW</strain>
    </source>
</reference>
<evidence type="ECO:0000256" key="1">
    <source>
        <dbReference type="SAM" id="MobiDB-lite"/>
    </source>
</evidence>
<evidence type="ECO:0000313" key="2">
    <source>
        <dbReference type="EMBL" id="KAG6940048.1"/>
    </source>
</evidence>
<comment type="caution">
    <text evidence="2">The sequence shown here is derived from an EMBL/GenBank/DDBJ whole genome shotgun (WGS) entry which is preliminary data.</text>
</comment>
<feature type="non-terminal residue" evidence="2">
    <location>
        <position position="1"/>
    </location>
</feature>
<evidence type="ECO:0000313" key="3">
    <source>
        <dbReference type="Proteomes" id="UP000765507"/>
    </source>
</evidence>
<dbReference type="OrthoDB" id="8803010at2759"/>
<dbReference type="EMBL" id="JAHGAV010000007">
    <property type="protein sequence ID" value="KAG6940048.1"/>
    <property type="molecule type" value="Genomic_DNA"/>
</dbReference>
<feature type="compositionally biased region" description="Low complexity" evidence="1">
    <location>
        <begin position="238"/>
        <end position="249"/>
    </location>
</feature>
<dbReference type="Proteomes" id="UP000765507">
    <property type="component" value="Unassembled WGS sequence"/>
</dbReference>
<keyword evidence="3" id="KW-1185">Reference proteome</keyword>
<organism evidence="2 3">
    <name type="scientific">Chelydra serpentina</name>
    <name type="common">Snapping turtle</name>
    <name type="synonym">Testudo serpentina</name>
    <dbReference type="NCBI Taxonomy" id="8475"/>
    <lineage>
        <taxon>Eukaryota</taxon>
        <taxon>Metazoa</taxon>
        <taxon>Chordata</taxon>
        <taxon>Craniata</taxon>
        <taxon>Vertebrata</taxon>
        <taxon>Euteleostomi</taxon>
        <taxon>Archelosauria</taxon>
        <taxon>Testudinata</taxon>
        <taxon>Testudines</taxon>
        <taxon>Cryptodira</taxon>
        <taxon>Durocryptodira</taxon>
        <taxon>Americhelydia</taxon>
        <taxon>Chelydroidea</taxon>
        <taxon>Chelydridae</taxon>
        <taxon>Chelydra</taxon>
    </lineage>
</organism>
<accession>A0A8T1TG17</accession>
<gene>
    <name evidence="2" type="ORF">G0U57_019752</name>
</gene>
<protein>
    <submittedName>
        <fullName evidence="2">Fidgetin, microtubule severing factor</fullName>
    </submittedName>
</protein>